<dbReference type="GO" id="GO:0023052">
    <property type="term" value="P:signaling"/>
    <property type="evidence" value="ECO:0007669"/>
    <property type="project" value="InterPro"/>
</dbReference>
<gene>
    <name evidence="3" type="primary">20196924</name>
    <name evidence="2" type="ORF">HELRODRAFT_147718</name>
</gene>
<dbReference type="Proteomes" id="UP000015101">
    <property type="component" value="Unassembled WGS sequence"/>
</dbReference>
<dbReference type="GeneID" id="20196924"/>
<accession>T1EK24</accession>
<proteinExistence type="inferred from homology"/>
<dbReference type="InParanoid" id="T1EK24"/>
<dbReference type="InterPro" id="IPR005026">
    <property type="entry name" value="SAPAP"/>
</dbReference>
<comment type="similarity">
    <text evidence="1">Belongs to the SAPAP family.</text>
</comment>
<dbReference type="PANTHER" id="PTHR12353">
    <property type="entry name" value="DISKS LARGE-ASSOCIATED PROTEIN DAP SAP90/PSD-95-ASSOCIATED PROTEIN"/>
    <property type="match status" value="1"/>
</dbReference>
<organism evidence="3 4">
    <name type="scientific">Helobdella robusta</name>
    <name type="common">Californian leech</name>
    <dbReference type="NCBI Taxonomy" id="6412"/>
    <lineage>
        <taxon>Eukaryota</taxon>
        <taxon>Metazoa</taxon>
        <taxon>Spiralia</taxon>
        <taxon>Lophotrochozoa</taxon>
        <taxon>Annelida</taxon>
        <taxon>Clitellata</taxon>
        <taxon>Hirudinea</taxon>
        <taxon>Rhynchobdellida</taxon>
        <taxon>Glossiphoniidae</taxon>
        <taxon>Helobdella</taxon>
    </lineage>
</organism>
<dbReference type="RefSeq" id="XP_009011244.1">
    <property type="nucleotide sequence ID" value="XM_009012996.1"/>
</dbReference>
<dbReference type="AlphaFoldDB" id="T1EK24"/>
<evidence type="ECO:0000256" key="1">
    <source>
        <dbReference type="ARBA" id="ARBA00008839"/>
    </source>
</evidence>
<evidence type="ECO:0000313" key="2">
    <source>
        <dbReference type="EMBL" id="ESO10975.1"/>
    </source>
</evidence>
<reference evidence="3" key="3">
    <citation type="submission" date="2015-06" db="UniProtKB">
        <authorList>
            <consortium name="EnsemblMetazoa"/>
        </authorList>
    </citation>
    <scope>IDENTIFICATION</scope>
</reference>
<reference evidence="4" key="1">
    <citation type="submission" date="2012-12" db="EMBL/GenBank/DDBJ databases">
        <authorList>
            <person name="Hellsten U."/>
            <person name="Grimwood J."/>
            <person name="Chapman J.A."/>
            <person name="Shapiro H."/>
            <person name="Aerts A."/>
            <person name="Otillar R.P."/>
            <person name="Terry A.Y."/>
            <person name="Boore J.L."/>
            <person name="Simakov O."/>
            <person name="Marletaz F."/>
            <person name="Cho S.-J."/>
            <person name="Edsinger-Gonzales E."/>
            <person name="Havlak P."/>
            <person name="Kuo D.-H."/>
            <person name="Larsson T."/>
            <person name="Lv J."/>
            <person name="Arendt D."/>
            <person name="Savage R."/>
            <person name="Osoegawa K."/>
            <person name="de Jong P."/>
            <person name="Lindberg D.R."/>
            <person name="Seaver E.C."/>
            <person name="Weisblat D.A."/>
            <person name="Putnam N.H."/>
            <person name="Grigoriev I.V."/>
            <person name="Rokhsar D.S."/>
        </authorList>
    </citation>
    <scope>NUCLEOTIDE SEQUENCE</scope>
</reference>
<evidence type="ECO:0000313" key="3">
    <source>
        <dbReference type="EnsemblMetazoa" id="HelroP147718"/>
    </source>
</evidence>
<dbReference type="STRING" id="6412.T1EK24"/>
<evidence type="ECO:0000313" key="4">
    <source>
        <dbReference type="Proteomes" id="UP000015101"/>
    </source>
</evidence>
<name>T1EK24_HELRO</name>
<dbReference type="eggNOG" id="KOG3971">
    <property type="taxonomic scope" value="Eukaryota"/>
</dbReference>
<dbReference type="EMBL" id="AMQM01002790">
    <property type="status" value="NOT_ANNOTATED_CDS"/>
    <property type="molecule type" value="Genomic_DNA"/>
</dbReference>
<dbReference type="PANTHER" id="PTHR12353:SF1">
    <property type="entry name" value="DISKS LARGE-ASSOCIATED PROTEIN 5"/>
    <property type="match status" value="1"/>
</dbReference>
<protein>
    <submittedName>
        <fullName evidence="2 3">Uncharacterized protein</fullName>
    </submittedName>
</protein>
<sequence length="55" mass="6301">EGQGEIRVSIGKAELLMKERFSQFQSLIEDHVTGRSAKEVTSQDLQGFWDMVLFQ</sequence>
<dbReference type="CTD" id="20196924"/>
<dbReference type="OrthoDB" id="10023951at2759"/>
<keyword evidence="4" id="KW-1185">Reference proteome</keyword>
<dbReference type="Pfam" id="PF03359">
    <property type="entry name" value="GKAP"/>
    <property type="match status" value="1"/>
</dbReference>
<reference evidence="2 4" key="2">
    <citation type="journal article" date="2013" name="Nature">
        <title>Insights into bilaterian evolution from three spiralian genomes.</title>
        <authorList>
            <person name="Simakov O."/>
            <person name="Marletaz F."/>
            <person name="Cho S.J."/>
            <person name="Edsinger-Gonzales E."/>
            <person name="Havlak P."/>
            <person name="Hellsten U."/>
            <person name="Kuo D.H."/>
            <person name="Larsson T."/>
            <person name="Lv J."/>
            <person name="Arendt D."/>
            <person name="Savage R."/>
            <person name="Osoegawa K."/>
            <person name="de Jong P."/>
            <person name="Grimwood J."/>
            <person name="Chapman J.A."/>
            <person name="Shapiro H."/>
            <person name="Aerts A."/>
            <person name="Otillar R.P."/>
            <person name="Terry A.Y."/>
            <person name="Boore J.L."/>
            <person name="Grigoriev I.V."/>
            <person name="Lindberg D.R."/>
            <person name="Seaver E.C."/>
            <person name="Weisblat D.A."/>
            <person name="Putnam N.H."/>
            <person name="Rokhsar D.S."/>
        </authorList>
    </citation>
    <scope>NUCLEOTIDE SEQUENCE</scope>
</reference>
<dbReference type="EMBL" id="KB095858">
    <property type="protein sequence ID" value="ESO10975.1"/>
    <property type="molecule type" value="Genomic_DNA"/>
</dbReference>
<dbReference type="HOGENOM" id="CLU_3038329_0_0_1"/>
<dbReference type="KEGG" id="hro:HELRODRAFT_147718"/>
<dbReference type="EnsemblMetazoa" id="HelroT147718">
    <property type="protein sequence ID" value="HelroP147718"/>
    <property type="gene ID" value="HelroG147718"/>
</dbReference>